<sequence>MQALPSNAALVSIDVQQAFDDPAWGQRNNPDAERHIAALLAAWRRSGRPVFHIQHRSAAASGRFQPGTPGYAHKPEAAPLPGEPVIVKSVNSAFIGTDLEARLRAAGIDTLVIVGLTTDHCVSTTTRMAGNLGFATFIVADATATFERTGPDGRQFSAELMHDAALASLHGEFATVVWAESLMSGLNAIPKETAKGQKA</sequence>
<evidence type="ECO:0000313" key="4">
    <source>
        <dbReference type="Proteomes" id="UP001206572"/>
    </source>
</evidence>
<evidence type="ECO:0000313" key="3">
    <source>
        <dbReference type="EMBL" id="MCS0595218.1"/>
    </source>
</evidence>
<dbReference type="PANTHER" id="PTHR43540">
    <property type="entry name" value="PEROXYUREIDOACRYLATE/UREIDOACRYLATE AMIDOHYDROLASE-RELATED"/>
    <property type="match status" value="1"/>
</dbReference>
<feature type="domain" description="Isochorismatase-like" evidence="2">
    <location>
        <begin position="8"/>
        <end position="178"/>
    </location>
</feature>
<dbReference type="Proteomes" id="UP001206572">
    <property type="component" value="Unassembled WGS sequence"/>
</dbReference>
<dbReference type="PANTHER" id="PTHR43540:SF1">
    <property type="entry name" value="ISOCHORISMATASE HYDROLASE"/>
    <property type="match status" value="1"/>
</dbReference>
<comment type="caution">
    <text evidence="3">The sequence shown here is derived from an EMBL/GenBank/DDBJ whole genome shotgun (WGS) entry which is preliminary data.</text>
</comment>
<dbReference type="Gene3D" id="3.40.50.850">
    <property type="entry name" value="Isochorismatase-like"/>
    <property type="match status" value="1"/>
</dbReference>
<dbReference type="CDD" id="cd01014">
    <property type="entry name" value="nicotinamidase_related"/>
    <property type="match status" value="1"/>
</dbReference>
<dbReference type="SUPFAM" id="SSF52499">
    <property type="entry name" value="Isochorismatase-like hydrolases"/>
    <property type="match status" value="1"/>
</dbReference>
<evidence type="ECO:0000256" key="1">
    <source>
        <dbReference type="ARBA" id="ARBA00022801"/>
    </source>
</evidence>
<dbReference type="InterPro" id="IPR036380">
    <property type="entry name" value="Isochorismatase-like_sf"/>
</dbReference>
<gene>
    <name evidence="3" type="ORF">NX780_02535</name>
</gene>
<reference evidence="3 4" key="1">
    <citation type="submission" date="2022-08" db="EMBL/GenBank/DDBJ databases">
        <title>Reclassification of Massilia species as members of the genera Telluria, Duganella, Pseudoduganella, Mokoshia gen. nov. and Zemynaea gen. nov. using orthogonal and non-orthogonal genome-based approaches.</title>
        <authorList>
            <person name="Bowman J.P."/>
        </authorList>
    </citation>
    <scope>NUCLEOTIDE SEQUENCE [LARGE SCALE GENOMIC DNA]</scope>
    <source>
        <strain evidence="3 4">JCM 31661</strain>
    </source>
</reference>
<protein>
    <submittedName>
        <fullName evidence="3">Cysteine hydrolase</fullName>
    </submittedName>
</protein>
<organism evidence="3 4">
    <name type="scientific">Massilia agri</name>
    <dbReference type="NCBI Taxonomy" id="1886785"/>
    <lineage>
        <taxon>Bacteria</taxon>
        <taxon>Pseudomonadati</taxon>
        <taxon>Pseudomonadota</taxon>
        <taxon>Betaproteobacteria</taxon>
        <taxon>Burkholderiales</taxon>
        <taxon>Oxalobacteraceae</taxon>
        <taxon>Telluria group</taxon>
        <taxon>Massilia</taxon>
    </lineage>
</organism>
<dbReference type="InterPro" id="IPR000868">
    <property type="entry name" value="Isochorismatase-like_dom"/>
</dbReference>
<keyword evidence="4" id="KW-1185">Reference proteome</keyword>
<dbReference type="GO" id="GO:0016787">
    <property type="term" value="F:hydrolase activity"/>
    <property type="evidence" value="ECO:0007669"/>
    <property type="project" value="UniProtKB-KW"/>
</dbReference>
<evidence type="ECO:0000259" key="2">
    <source>
        <dbReference type="Pfam" id="PF00857"/>
    </source>
</evidence>
<name>A0ABT2AHG0_9BURK</name>
<proteinExistence type="predicted"/>
<dbReference type="InterPro" id="IPR050272">
    <property type="entry name" value="Isochorismatase-like_hydrls"/>
</dbReference>
<dbReference type="Pfam" id="PF00857">
    <property type="entry name" value="Isochorismatase"/>
    <property type="match status" value="1"/>
</dbReference>
<keyword evidence="1 3" id="KW-0378">Hydrolase</keyword>
<dbReference type="EMBL" id="JANUHA010000001">
    <property type="protein sequence ID" value="MCS0595218.1"/>
    <property type="molecule type" value="Genomic_DNA"/>
</dbReference>
<accession>A0ABT2AHG0</accession>
<dbReference type="RefSeq" id="WP_258826289.1">
    <property type="nucleotide sequence ID" value="NZ_JANUHA010000001.1"/>
</dbReference>